<feature type="domain" description="TRAP C4-dicarboxylate transport system permease DctM subunit" evidence="2">
    <location>
        <begin position="107"/>
        <end position="545"/>
    </location>
</feature>
<keyword evidence="6" id="KW-1185">Reference proteome</keyword>
<feature type="transmembrane region" description="Helical" evidence="1">
    <location>
        <begin position="579"/>
        <end position="597"/>
    </location>
</feature>
<feature type="transmembrane region" description="Helical" evidence="1">
    <location>
        <begin position="603"/>
        <end position="621"/>
    </location>
</feature>
<dbReference type="EMBL" id="AUZJ01000013">
    <property type="protein sequence ID" value="ERF61422.1"/>
    <property type="molecule type" value="Genomic_DNA"/>
</dbReference>
<proteinExistence type="predicted"/>
<dbReference type="PANTHER" id="PTHR43849:SF2">
    <property type="entry name" value="BLL3936 PROTEIN"/>
    <property type="match status" value="1"/>
</dbReference>
<dbReference type="eggNOG" id="COG4666">
    <property type="taxonomic scope" value="Bacteria"/>
</dbReference>
<dbReference type="AlphaFoldDB" id="U2L1C2"/>
<feature type="transmembrane region" description="Helical" evidence="1">
    <location>
        <begin position="63"/>
        <end position="88"/>
    </location>
</feature>
<dbReference type="InterPro" id="IPR011853">
    <property type="entry name" value="TRAP_DctM-Dct_fused"/>
</dbReference>
<dbReference type="Pfam" id="PF06808">
    <property type="entry name" value="DctM"/>
    <property type="match status" value="1"/>
</dbReference>
<evidence type="ECO:0000259" key="2">
    <source>
        <dbReference type="Pfam" id="PF06808"/>
    </source>
</evidence>
<dbReference type="NCBIfam" id="TIGR02123">
    <property type="entry name" value="TRAP_fused"/>
    <property type="match status" value="1"/>
</dbReference>
<reference evidence="5 6" key="1">
    <citation type="submission" date="2013-08" db="EMBL/GenBank/DDBJ databases">
        <authorList>
            <person name="Durkin A.S."/>
            <person name="Haft D.R."/>
            <person name="McCorrison J."/>
            <person name="Torralba M."/>
            <person name="Gillis M."/>
            <person name="Haft D.H."/>
            <person name="Methe B."/>
            <person name="Sutton G."/>
            <person name="Nelson K.E."/>
        </authorList>
    </citation>
    <scope>NUCLEOTIDE SEQUENCE [LARGE SCALE GENOMIC DNA]</scope>
    <source>
        <strain evidence="4 6">ATCC 35536</strain>
        <strain evidence="3 5">VPI DR56BR1116</strain>
    </source>
</reference>
<protein>
    <submittedName>
        <fullName evidence="3">TRAP transporter, 4TM/12TM fusion protein</fullName>
    </submittedName>
</protein>
<feature type="transmembrane region" description="Helical" evidence="1">
    <location>
        <begin position="163"/>
        <end position="186"/>
    </location>
</feature>
<feature type="transmembrane region" description="Helical" evidence="1">
    <location>
        <begin position="547"/>
        <end position="572"/>
    </location>
</feature>
<keyword evidence="1" id="KW-0472">Membrane</keyword>
<keyword evidence="1" id="KW-1133">Transmembrane helix</keyword>
<evidence type="ECO:0000256" key="1">
    <source>
        <dbReference type="SAM" id="Phobius"/>
    </source>
</evidence>
<keyword evidence="1" id="KW-0812">Transmembrane</keyword>
<accession>U2L1C2</accession>
<comment type="caution">
    <text evidence="3">The sequence shown here is derived from an EMBL/GenBank/DDBJ whole genome shotgun (WGS) entry which is preliminary data.</text>
</comment>
<feature type="transmembrane region" description="Helical" evidence="1">
    <location>
        <begin position="437"/>
        <end position="466"/>
    </location>
</feature>
<feature type="transmembrane region" description="Helical" evidence="1">
    <location>
        <begin position="351"/>
        <end position="368"/>
    </location>
</feature>
<evidence type="ECO:0000313" key="6">
    <source>
        <dbReference type="Proteomes" id="UP000016646"/>
    </source>
</evidence>
<organism evidence="3 5">
    <name type="scientific">Treponema socranskii subsp. socranskii VPI DR56BR1116 = ATCC 35536</name>
    <dbReference type="NCBI Taxonomy" id="1125725"/>
    <lineage>
        <taxon>Bacteria</taxon>
        <taxon>Pseudomonadati</taxon>
        <taxon>Spirochaetota</taxon>
        <taxon>Spirochaetia</taxon>
        <taxon>Spirochaetales</taxon>
        <taxon>Treponemataceae</taxon>
        <taxon>Treponema</taxon>
    </lineage>
</organism>
<feature type="transmembrane region" description="Helical" evidence="1">
    <location>
        <begin position="34"/>
        <end position="51"/>
    </location>
</feature>
<dbReference type="PANTHER" id="PTHR43849">
    <property type="entry name" value="BLL3936 PROTEIN"/>
    <property type="match status" value="1"/>
</dbReference>
<sequence length="630" mass="67520">MFWMRFVRIASFALIAFQLFTTARGPFSDIIQRSVHLAFVLTLLFIIKPATKKGKENESGTVPWYDCIFAAVSCASCIYCTFIADAILYDPLKWVSGFDIFASVALVVLILEASRRSVGWTFPVLGGIFLCYAFFGELFPGVWGHQNFSFNLVFQTFYHNTRGIWGTMLGLSATMLAMFGIFGAILSETGGAETFIKMGQRLTGKYTGGPGKVAVCASMLFGMISGSAIGNVAATGVFTIPSMKKAGYSNEWAATMEAVASTGGQLMPPIMGAAAFIMSQLIGVPYLAIAKAAFVPALIYFISCFIAVHLNSAKNNIKGTTDKPYIALIDYAVILVPLAVFLYFLVIGYTVLMGAFYATVGAFVMYILKFSLASKNFKSTVVQTGKLCLNTTLNGTKSIIDMCGILAGSQITVSLINLTGFGVKLSDIIVSLGQSNVFLCLICSMFVCIILGMGLPTTAAYVLGAAVLAPPLVALGLEPLVVHLFIFYYACLSAITPPVCVAVFMAAGLAKAKWLHVGAIACMIALPSFVIPFTFCYNPALLLQGNAFAVSVAIVTALLGVGLMSICLTGYIDKPVPMIYRIVFLIGGILLLVPYYLESAVGFILAAAAFVVFSISSKKRVRANMPQENR</sequence>
<feature type="transmembrane region" description="Helical" evidence="1">
    <location>
        <begin position="94"/>
        <end position="111"/>
    </location>
</feature>
<feature type="transmembrane region" description="Helical" evidence="1">
    <location>
        <begin position="514"/>
        <end position="535"/>
    </location>
</feature>
<dbReference type="InterPro" id="IPR010656">
    <property type="entry name" value="DctM"/>
</dbReference>
<name>U2L1C2_TRESO</name>
<dbReference type="STRING" id="1125725.HMPREF1325_2204"/>
<feature type="transmembrane region" description="Helical" evidence="1">
    <location>
        <begin position="325"/>
        <end position="345"/>
    </location>
</feature>
<evidence type="ECO:0000313" key="4">
    <source>
        <dbReference type="EMBL" id="ERK04517.1"/>
    </source>
</evidence>
<dbReference type="PATRIC" id="fig|1125725.3.peg.652"/>
<dbReference type="Proteomes" id="UP000016412">
    <property type="component" value="Unassembled WGS sequence"/>
</dbReference>
<feature type="transmembrane region" description="Helical" evidence="1">
    <location>
        <begin position="486"/>
        <end position="507"/>
    </location>
</feature>
<feature type="transmembrane region" description="Helical" evidence="1">
    <location>
        <begin position="118"/>
        <end position="143"/>
    </location>
</feature>
<dbReference type="EMBL" id="AVQI01000020">
    <property type="protein sequence ID" value="ERK04517.1"/>
    <property type="molecule type" value="Genomic_DNA"/>
</dbReference>
<evidence type="ECO:0000313" key="5">
    <source>
        <dbReference type="Proteomes" id="UP000016412"/>
    </source>
</evidence>
<gene>
    <name evidence="4" type="ORF">HMPREF0860_0752</name>
    <name evidence="3" type="ORF">HMPREF1325_2204</name>
</gene>
<evidence type="ECO:0000313" key="3">
    <source>
        <dbReference type="EMBL" id="ERF61422.1"/>
    </source>
</evidence>
<dbReference type="Proteomes" id="UP000016646">
    <property type="component" value="Unassembled WGS sequence"/>
</dbReference>